<dbReference type="Proteomes" id="UP000509345">
    <property type="component" value="Plasmid unnamed2"/>
</dbReference>
<reference evidence="2 3" key="1">
    <citation type="submission" date="2020-06" db="EMBL/GenBank/DDBJ databases">
        <title>Genome mining for natural products.</title>
        <authorList>
            <person name="Zhang B."/>
            <person name="Shi J."/>
            <person name="Ge H."/>
        </authorList>
    </citation>
    <scope>NUCLEOTIDE SEQUENCE [LARGE SCALE GENOMIC DNA]</scope>
    <source>
        <strain evidence="2 3">NA06532</strain>
        <plasmid evidence="2 3">unnamed2</plasmid>
    </source>
</reference>
<name>A0A7H8N112_STRMI</name>
<geneLocation type="plasmid" evidence="2 3">
    <name>unnamed2</name>
</geneLocation>
<proteinExistence type="predicted"/>
<keyword evidence="1" id="KW-0812">Transmembrane</keyword>
<sequence>MQSNAKPPRGPSAPRLNKALTTGVAHLRKWFASPERSVQNSFLCGVAYRFGDFAAGLVIVWLIAQR</sequence>
<dbReference type="RefSeq" id="WP_176146005.1">
    <property type="nucleotide sequence ID" value="NZ_CP054928.1"/>
</dbReference>
<dbReference type="AlphaFoldDB" id="A0A7H8N112"/>
<evidence type="ECO:0000313" key="3">
    <source>
        <dbReference type="Proteomes" id="UP000509345"/>
    </source>
</evidence>
<keyword evidence="1" id="KW-0472">Membrane</keyword>
<dbReference type="GeneID" id="87636887"/>
<protein>
    <submittedName>
        <fullName evidence="2">Uncharacterized protein</fullName>
    </submittedName>
</protein>
<accession>A0A7H8N112</accession>
<organism evidence="2 3">
    <name type="scientific">Streptomyces microflavus</name>
    <name type="common">Streptomyces lipmanii</name>
    <dbReference type="NCBI Taxonomy" id="1919"/>
    <lineage>
        <taxon>Bacteria</taxon>
        <taxon>Bacillati</taxon>
        <taxon>Actinomycetota</taxon>
        <taxon>Actinomycetes</taxon>
        <taxon>Kitasatosporales</taxon>
        <taxon>Streptomycetaceae</taxon>
        <taxon>Streptomyces</taxon>
    </lineage>
</organism>
<keyword evidence="2" id="KW-0614">Plasmid</keyword>
<evidence type="ECO:0000313" key="2">
    <source>
        <dbReference type="EMBL" id="QKW48167.1"/>
    </source>
</evidence>
<gene>
    <name evidence="2" type="ORF">HUT09_37175</name>
</gene>
<feature type="transmembrane region" description="Helical" evidence="1">
    <location>
        <begin position="46"/>
        <end position="64"/>
    </location>
</feature>
<evidence type="ECO:0000256" key="1">
    <source>
        <dbReference type="SAM" id="Phobius"/>
    </source>
</evidence>
<keyword evidence="1" id="KW-1133">Transmembrane helix</keyword>
<dbReference type="EMBL" id="CP054928">
    <property type="protein sequence ID" value="QKW48167.1"/>
    <property type="molecule type" value="Genomic_DNA"/>
</dbReference>